<name>A0A1M6MFU5_9BACT</name>
<evidence type="ECO:0000256" key="1">
    <source>
        <dbReference type="ARBA" id="ARBA00004651"/>
    </source>
</evidence>
<dbReference type="InParanoid" id="A0A1M6MFU5"/>
<keyword evidence="6 7" id="KW-0472">Membrane</keyword>
<keyword evidence="10" id="KW-1185">Reference proteome</keyword>
<dbReference type="GO" id="GO:0005886">
    <property type="term" value="C:plasma membrane"/>
    <property type="evidence" value="ECO:0007669"/>
    <property type="project" value="UniProtKB-SubCell"/>
</dbReference>
<organism evidence="9 10">
    <name type="scientific">Rubritalea squalenifaciens DSM 18772</name>
    <dbReference type="NCBI Taxonomy" id="1123071"/>
    <lineage>
        <taxon>Bacteria</taxon>
        <taxon>Pseudomonadati</taxon>
        <taxon>Verrucomicrobiota</taxon>
        <taxon>Verrucomicrobiia</taxon>
        <taxon>Verrucomicrobiales</taxon>
        <taxon>Rubritaleaceae</taxon>
        <taxon>Rubritalea</taxon>
    </lineage>
</organism>
<sequence>MTTLLIALGSMILYLIAYNTYGKWLGQKIFKLDPNTKPPSIELEDGNDYVPTKKGIVFGHHFTSIAGTGPIVGPALAVIWGWVPALLWVLFGSIFIGAVHDFGALVVSMRNKGKTVGDIAGSVINPRVRFLFLLILFLALTIVLAIFGLVIASVFKQYEAAIIPCLIQIPLAIIIGLFVHRKGANILIPSLIALAIMYLSVAYGDVGVLHDWNHHMGEKWSPLTWCSLLLIYSYVASVLPVWTLLQPRDYINSLQLISALALVVIGLLVAGLWGGAPVDGVRPPLEIAAPAIEENVSLKQLPLIFPFLFITIACGAISGFHCLVSSGTSSKQLRCETDAQFVGYGSMLTEGFLAVLVILACVAGLGLGVHQENGTPLLGLDAWNSKYMTWSTSSGLGAKVGAFVEGSSNFLTAMGISSNFAKALMGVFVASFAATTLDTACRLQRYVVQELATCFDSKKESTASAPKNPLSILKNKHGATIFAIIVAFGMAALPGKPGAAYGTGGLILWPLFGAVNQLLGGLAFLVILFWMRNRGLSTWFVMIPAVFMLALPAWAMLYQIFVASIGSETSWIENGRWLLVSIGLTTIILEIWMIAEALMAWRKLTKQNEALIEGVTE</sequence>
<accession>A0A1M6MFU5</accession>
<evidence type="ECO:0000256" key="6">
    <source>
        <dbReference type="ARBA" id="ARBA00023136"/>
    </source>
</evidence>
<feature type="transmembrane region" description="Helical" evidence="7">
    <location>
        <begin position="161"/>
        <end position="179"/>
    </location>
</feature>
<feature type="transmembrane region" description="Helical" evidence="7">
    <location>
        <begin position="351"/>
        <end position="370"/>
    </location>
</feature>
<dbReference type="GO" id="GO:0009267">
    <property type="term" value="P:cellular response to starvation"/>
    <property type="evidence" value="ECO:0007669"/>
    <property type="project" value="InterPro"/>
</dbReference>
<dbReference type="Pfam" id="PF02554">
    <property type="entry name" value="CstA"/>
    <property type="match status" value="1"/>
</dbReference>
<proteinExistence type="inferred from homology"/>
<dbReference type="RefSeq" id="WP_143184281.1">
    <property type="nucleotide sequence ID" value="NZ_FQYR01000004.1"/>
</dbReference>
<evidence type="ECO:0000256" key="7">
    <source>
        <dbReference type="SAM" id="Phobius"/>
    </source>
</evidence>
<keyword evidence="5 7" id="KW-1133">Transmembrane helix</keyword>
<feature type="transmembrane region" description="Helical" evidence="7">
    <location>
        <begin position="257"/>
        <end position="276"/>
    </location>
</feature>
<dbReference type="InterPro" id="IPR003706">
    <property type="entry name" value="CstA_N"/>
</dbReference>
<dbReference type="PANTHER" id="PTHR30252:SF0">
    <property type="entry name" value="PEPTIDE TRANSPORTER CSTA"/>
    <property type="match status" value="1"/>
</dbReference>
<evidence type="ECO:0000256" key="5">
    <source>
        <dbReference type="ARBA" id="ARBA00022989"/>
    </source>
</evidence>
<evidence type="ECO:0000313" key="10">
    <source>
        <dbReference type="Proteomes" id="UP000184510"/>
    </source>
</evidence>
<feature type="transmembrane region" description="Helical" evidence="7">
    <location>
        <begin position="186"/>
        <end position="203"/>
    </location>
</feature>
<feature type="transmembrane region" description="Helical" evidence="7">
    <location>
        <begin position="577"/>
        <end position="601"/>
    </location>
</feature>
<reference evidence="9 10" key="1">
    <citation type="submission" date="2016-11" db="EMBL/GenBank/DDBJ databases">
        <authorList>
            <person name="Jaros S."/>
            <person name="Januszkiewicz K."/>
            <person name="Wedrychowicz H."/>
        </authorList>
    </citation>
    <scope>NUCLEOTIDE SEQUENCE [LARGE SCALE GENOMIC DNA]</scope>
    <source>
        <strain evidence="9 10">DSM 18772</strain>
    </source>
</reference>
<feature type="transmembrane region" description="Helical" evidence="7">
    <location>
        <begin position="538"/>
        <end position="557"/>
    </location>
</feature>
<dbReference type="Proteomes" id="UP000184510">
    <property type="component" value="Unassembled WGS sequence"/>
</dbReference>
<feature type="transmembrane region" description="Helical" evidence="7">
    <location>
        <begin position="223"/>
        <end position="245"/>
    </location>
</feature>
<keyword evidence="3" id="KW-1003">Cell membrane</keyword>
<dbReference type="FunCoup" id="A0A1M6MFU5">
    <property type="interactions" value="108"/>
</dbReference>
<evidence type="ECO:0000256" key="4">
    <source>
        <dbReference type="ARBA" id="ARBA00022692"/>
    </source>
</evidence>
<comment type="similarity">
    <text evidence="2">Belongs to the peptide transporter carbon starvation (CstA) (TC 2.A.114) family.</text>
</comment>
<dbReference type="PANTHER" id="PTHR30252">
    <property type="entry name" value="INNER MEMBRANE PEPTIDE TRANSPORTER"/>
    <property type="match status" value="1"/>
</dbReference>
<dbReference type="STRING" id="1123071.SAMN02745181_2715"/>
<dbReference type="OrthoDB" id="9761224at2"/>
<comment type="subcellular location">
    <subcellularLocation>
        <location evidence="1">Cell membrane</location>
        <topology evidence="1">Multi-pass membrane protein</topology>
    </subcellularLocation>
</comment>
<dbReference type="EMBL" id="FQYR01000004">
    <property type="protein sequence ID" value="SHJ82200.1"/>
    <property type="molecule type" value="Genomic_DNA"/>
</dbReference>
<evidence type="ECO:0000256" key="2">
    <source>
        <dbReference type="ARBA" id="ARBA00007755"/>
    </source>
</evidence>
<evidence type="ECO:0000313" key="9">
    <source>
        <dbReference type="EMBL" id="SHJ82200.1"/>
    </source>
</evidence>
<feature type="transmembrane region" description="Helical" evidence="7">
    <location>
        <begin position="85"/>
        <end position="109"/>
    </location>
</feature>
<evidence type="ECO:0000256" key="3">
    <source>
        <dbReference type="ARBA" id="ARBA00022475"/>
    </source>
</evidence>
<dbReference type="AlphaFoldDB" id="A0A1M6MFU5"/>
<feature type="transmembrane region" description="Helical" evidence="7">
    <location>
        <begin position="477"/>
        <end position="495"/>
    </location>
</feature>
<protein>
    <submittedName>
        <fullName evidence="9">Carbon starvation protein</fullName>
    </submittedName>
</protein>
<feature type="transmembrane region" description="Helical" evidence="7">
    <location>
        <begin position="130"/>
        <end position="155"/>
    </location>
</feature>
<feature type="transmembrane region" description="Helical" evidence="7">
    <location>
        <begin position="420"/>
        <end position="437"/>
    </location>
</feature>
<feature type="transmembrane region" description="Helical" evidence="7">
    <location>
        <begin position="507"/>
        <end position="531"/>
    </location>
</feature>
<evidence type="ECO:0000259" key="8">
    <source>
        <dbReference type="Pfam" id="PF02554"/>
    </source>
</evidence>
<dbReference type="InterPro" id="IPR051605">
    <property type="entry name" value="CstA"/>
</dbReference>
<feature type="domain" description="CstA N-terminal" evidence="8">
    <location>
        <begin position="4"/>
        <end position="551"/>
    </location>
</feature>
<gene>
    <name evidence="9" type="ORF">SAMN02745181_2715</name>
</gene>
<keyword evidence="4 7" id="KW-0812">Transmembrane</keyword>
<feature type="transmembrane region" description="Helical" evidence="7">
    <location>
        <begin position="303"/>
        <end position="324"/>
    </location>
</feature>